<proteinExistence type="predicted"/>
<dbReference type="OrthoDB" id="8656934at2"/>
<dbReference type="STRING" id="477184.KYC_25778"/>
<protein>
    <submittedName>
        <fullName evidence="2">Uncharacterized protein</fullName>
    </submittedName>
</protein>
<evidence type="ECO:0000313" key="3">
    <source>
        <dbReference type="Proteomes" id="UP000003113"/>
    </source>
</evidence>
<dbReference type="EMBL" id="AGUF01000082">
    <property type="protein sequence ID" value="EHK63380.1"/>
    <property type="molecule type" value="Genomic_DNA"/>
</dbReference>
<dbReference type="Proteomes" id="UP000003113">
    <property type="component" value="Unassembled WGS sequence"/>
</dbReference>
<gene>
    <name evidence="2" type="ORF">KYC_25778</name>
</gene>
<name>H0FEE4_9BURK</name>
<keyword evidence="3" id="KW-1185">Reference proteome</keyword>
<reference evidence="2 3" key="1">
    <citation type="journal article" date="2012" name="J. Bacteriol.">
        <title>Genome sequence of the highly efficient arsenite-oxidizing bacterium Achromobacter arsenitoxydans SY8.</title>
        <authorList>
            <person name="Li X."/>
            <person name="Hu Y."/>
            <person name="Gong J."/>
            <person name="Lin Y."/>
            <person name="Johnstone L."/>
            <person name="Rensing C."/>
            <person name="Wang G."/>
        </authorList>
    </citation>
    <scope>NUCLEOTIDE SEQUENCE [LARGE SCALE GENOMIC DNA]</scope>
    <source>
        <strain evidence="2 3">SY8</strain>
    </source>
</reference>
<dbReference type="RefSeq" id="WP_008167877.1">
    <property type="nucleotide sequence ID" value="NZ_AGUF01000082.1"/>
</dbReference>
<dbReference type="AlphaFoldDB" id="H0FEE4"/>
<evidence type="ECO:0000313" key="2">
    <source>
        <dbReference type="EMBL" id="EHK63380.1"/>
    </source>
</evidence>
<sequence>MSDAQTPGPDFSGAGPVEYSPAETQSSGAVGQVLASEESRLLAIPGVVSVGVATGRPGEEAIAVGVTDANVAARLPREINGVPLVITVTGPVDAQRQR</sequence>
<dbReference type="PATRIC" id="fig|477184.5.peg.5060"/>
<evidence type="ECO:0000256" key="1">
    <source>
        <dbReference type="SAM" id="MobiDB-lite"/>
    </source>
</evidence>
<comment type="caution">
    <text evidence="2">The sequence shown here is derived from an EMBL/GenBank/DDBJ whole genome shotgun (WGS) entry which is preliminary data.</text>
</comment>
<feature type="region of interest" description="Disordered" evidence="1">
    <location>
        <begin position="1"/>
        <end position="31"/>
    </location>
</feature>
<organism evidence="2 3">
    <name type="scientific">Achromobacter arsenitoxydans SY8</name>
    <dbReference type="NCBI Taxonomy" id="477184"/>
    <lineage>
        <taxon>Bacteria</taxon>
        <taxon>Pseudomonadati</taxon>
        <taxon>Pseudomonadota</taxon>
        <taxon>Betaproteobacteria</taxon>
        <taxon>Burkholderiales</taxon>
        <taxon>Alcaligenaceae</taxon>
        <taxon>Achromobacter</taxon>
    </lineage>
</organism>
<accession>H0FEE4</accession>